<feature type="compositionally biased region" description="Polar residues" evidence="1">
    <location>
        <begin position="1"/>
        <end position="13"/>
    </location>
</feature>
<organism evidence="2">
    <name type="scientific">marine metagenome</name>
    <dbReference type="NCBI Taxonomy" id="408172"/>
    <lineage>
        <taxon>unclassified sequences</taxon>
        <taxon>metagenomes</taxon>
        <taxon>ecological metagenomes</taxon>
    </lineage>
</organism>
<sequence length="80" mass="8366">MTAGRQQNISGVLNDQHAAHGSRGQLEIQSPAGAGLSLWLCRSHYGIGVGTGEIDTCPRPKRAVGFGTGDIDTRPGLYCS</sequence>
<evidence type="ECO:0000313" key="2">
    <source>
        <dbReference type="EMBL" id="SVD38254.1"/>
    </source>
</evidence>
<dbReference type="EMBL" id="UINC01147119">
    <property type="protein sequence ID" value="SVD38254.1"/>
    <property type="molecule type" value="Genomic_DNA"/>
</dbReference>
<gene>
    <name evidence="2" type="ORF">METZ01_LOCUS391108</name>
</gene>
<accession>A0A382UVJ5</accession>
<name>A0A382UVJ5_9ZZZZ</name>
<reference evidence="2" key="1">
    <citation type="submission" date="2018-05" db="EMBL/GenBank/DDBJ databases">
        <authorList>
            <person name="Lanie J.A."/>
            <person name="Ng W.-L."/>
            <person name="Kazmierczak K.M."/>
            <person name="Andrzejewski T.M."/>
            <person name="Davidsen T.M."/>
            <person name="Wayne K.J."/>
            <person name="Tettelin H."/>
            <person name="Glass J.I."/>
            <person name="Rusch D."/>
            <person name="Podicherti R."/>
            <person name="Tsui H.-C.T."/>
            <person name="Winkler M.E."/>
        </authorList>
    </citation>
    <scope>NUCLEOTIDE SEQUENCE</scope>
</reference>
<dbReference type="AlphaFoldDB" id="A0A382UVJ5"/>
<evidence type="ECO:0000256" key="1">
    <source>
        <dbReference type="SAM" id="MobiDB-lite"/>
    </source>
</evidence>
<protein>
    <submittedName>
        <fullName evidence="2">Uncharacterized protein</fullName>
    </submittedName>
</protein>
<proteinExistence type="predicted"/>
<feature type="region of interest" description="Disordered" evidence="1">
    <location>
        <begin position="1"/>
        <end position="25"/>
    </location>
</feature>